<evidence type="ECO:0000256" key="6">
    <source>
        <dbReference type="ARBA" id="ARBA00022741"/>
    </source>
</evidence>
<feature type="binding site" evidence="11">
    <location>
        <position position="321"/>
    </location>
    <ligand>
        <name>ATP</name>
        <dbReference type="ChEBI" id="CHEBI:30616"/>
    </ligand>
</feature>
<comment type="cofactor">
    <cofactor evidence="2">
        <name>Mg(2+)</name>
        <dbReference type="ChEBI" id="CHEBI:18420"/>
    </cofactor>
</comment>
<evidence type="ECO:0000256" key="9">
    <source>
        <dbReference type="ARBA" id="ARBA00022842"/>
    </source>
</evidence>
<dbReference type="HOGENOM" id="CLU_025427_0_2_1"/>
<comment type="subunit">
    <text evidence="13">Monomer.</text>
</comment>
<dbReference type="FunCoup" id="J8ZZD1">
    <property type="interactions" value="116"/>
</dbReference>
<feature type="binding site" evidence="10">
    <location>
        <position position="151"/>
    </location>
    <ligand>
        <name>(2R)-3-phosphoglycerate</name>
        <dbReference type="ChEBI" id="CHEBI:58272"/>
    </ligand>
</feature>
<proteinExistence type="inferred from homology"/>
<evidence type="ECO:0000313" key="14">
    <source>
        <dbReference type="EMBL" id="EJW05028.1"/>
    </source>
</evidence>
<reference evidence="14 15" key="1">
    <citation type="submission" date="2011-08" db="EMBL/GenBank/DDBJ databases">
        <authorList>
            <person name="Liu Z.J."/>
            <person name="Shi F.L."/>
            <person name="Lu J.Q."/>
            <person name="Li M."/>
            <person name="Wang Z.L."/>
        </authorList>
    </citation>
    <scope>NUCLEOTIDE SEQUENCE [LARGE SCALE GENOMIC DNA]</scope>
    <source>
        <strain evidence="14 15">USNM 41457</strain>
    </source>
</reference>
<dbReference type="STRING" id="1003232.J8ZZD1"/>
<keyword evidence="7 12" id="KW-0418">Kinase</keyword>
<keyword evidence="5 12" id="KW-0808">Transferase</keyword>
<dbReference type="GO" id="GO:0004618">
    <property type="term" value="F:phosphoglycerate kinase activity"/>
    <property type="evidence" value="ECO:0007669"/>
    <property type="project" value="UniProtKB-EC"/>
</dbReference>
<dbReference type="GO" id="GO:0005524">
    <property type="term" value="F:ATP binding"/>
    <property type="evidence" value="ECO:0007669"/>
    <property type="project" value="UniProtKB-KW"/>
</dbReference>
<keyword evidence="6" id="KW-0547">Nucleotide-binding</keyword>
<dbReference type="OMA" id="DMIFDIG"/>
<dbReference type="InParanoid" id="J8ZZD1"/>
<dbReference type="Gene3D" id="3.40.50.1260">
    <property type="entry name" value="Phosphoglycerate kinase, N-terminal domain"/>
    <property type="match status" value="2"/>
</dbReference>
<evidence type="ECO:0000256" key="1">
    <source>
        <dbReference type="ARBA" id="ARBA00000642"/>
    </source>
</evidence>
<evidence type="ECO:0000313" key="15">
    <source>
        <dbReference type="Proteomes" id="UP000003163"/>
    </source>
</evidence>
<evidence type="ECO:0000256" key="2">
    <source>
        <dbReference type="ARBA" id="ARBA00001946"/>
    </source>
</evidence>
<dbReference type="InterPro" id="IPR015824">
    <property type="entry name" value="Phosphoglycerate_kinase_N"/>
</dbReference>
<dbReference type="OrthoDB" id="275353at2759"/>
<dbReference type="Pfam" id="PF00162">
    <property type="entry name" value="PGK"/>
    <property type="match status" value="1"/>
</dbReference>
<dbReference type="EMBL" id="AFBI03000011">
    <property type="protein sequence ID" value="EJW05028.1"/>
    <property type="molecule type" value="Genomic_DNA"/>
</dbReference>
<evidence type="ECO:0000256" key="8">
    <source>
        <dbReference type="ARBA" id="ARBA00022840"/>
    </source>
</evidence>
<evidence type="ECO:0000256" key="11">
    <source>
        <dbReference type="PIRSR" id="PIRSR000724-2"/>
    </source>
</evidence>
<dbReference type="SUPFAM" id="SSF53748">
    <property type="entry name" value="Phosphoglycerate kinase"/>
    <property type="match status" value="1"/>
</dbReference>
<dbReference type="InterPro" id="IPR036043">
    <property type="entry name" value="Phosphoglycerate_kinase_sf"/>
</dbReference>
<dbReference type="Proteomes" id="UP000003163">
    <property type="component" value="Unassembled WGS sequence"/>
</dbReference>
<dbReference type="PROSITE" id="PS00111">
    <property type="entry name" value="PGLYCERATE_KINASE"/>
    <property type="match status" value="1"/>
</dbReference>
<evidence type="ECO:0000256" key="7">
    <source>
        <dbReference type="ARBA" id="ARBA00022777"/>
    </source>
</evidence>
<evidence type="ECO:0000256" key="10">
    <source>
        <dbReference type="PIRSR" id="PIRSR000724-1"/>
    </source>
</evidence>
<evidence type="ECO:0000256" key="4">
    <source>
        <dbReference type="ARBA" id="ARBA00013061"/>
    </source>
</evidence>
<accession>J8ZZD1</accession>
<comment type="catalytic activity">
    <reaction evidence="1 12">
        <text>(2R)-3-phosphoglycerate + ATP = (2R)-3-phospho-glyceroyl phosphate + ADP</text>
        <dbReference type="Rhea" id="RHEA:14801"/>
        <dbReference type="ChEBI" id="CHEBI:30616"/>
        <dbReference type="ChEBI" id="CHEBI:57604"/>
        <dbReference type="ChEBI" id="CHEBI:58272"/>
        <dbReference type="ChEBI" id="CHEBI:456216"/>
        <dbReference type="EC" id="2.7.2.3"/>
    </reaction>
</comment>
<dbReference type="AlphaFoldDB" id="J8ZZD1"/>
<dbReference type="PRINTS" id="PR00477">
    <property type="entry name" value="PHGLYCKINASE"/>
</dbReference>
<comment type="similarity">
    <text evidence="3 12">Belongs to the phosphoglycerate kinase family.</text>
</comment>
<dbReference type="PIRSF" id="PIRSF000724">
    <property type="entry name" value="Pgk"/>
    <property type="match status" value="1"/>
</dbReference>
<protein>
    <recommendedName>
        <fullName evidence="4 12">Phosphoglycerate kinase</fullName>
        <ecNumber evidence="4 12">2.7.2.3</ecNumber>
    </recommendedName>
</protein>
<evidence type="ECO:0000256" key="5">
    <source>
        <dbReference type="ARBA" id="ARBA00022679"/>
    </source>
</evidence>
<feature type="binding site" evidence="10">
    <location>
        <position position="36"/>
    </location>
    <ligand>
        <name>(2R)-3-phosphoglycerate</name>
        <dbReference type="ChEBI" id="CHEBI:58272"/>
    </ligand>
</feature>
<feature type="binding site" evidence="11">
    <location>
        <position position="202"/>
    </location>
    <ligand>
        <name>ATP</name>
        <dbReference type="ChEBI" id="CHEBI:30616"/>
    </ligand>
</feature>
<evidence type="ECO:0000256" key="13">
    <source>
        <dbReference type="RuleBase" id="RU000696"/>
    </source>
</evidence>
<feature type="binding site" evidence="10">
    <location>
        <begin position="21"/>
        <end position="23"/>
    </location>
    <ligand>
        <name>substrate</name>
    </ligand>
</feature>
<dbReference type="InterPro" id="IPR001576">
    <property type="entry name" value="Phosphoglycerate_kinase"/>
</dbReference>
<dbReference type="GO" id="GO:0005829">
    <property type="term" value="C:cytosol"/>
    <property type="evidence" value="ECO:0007669"/>
    <property type="project" value="TreeGrafter"/>
</dbReference>
<dbReference type="GO" id="GO:0043531">
    <property type="term" value="F:ADP binding"/>
    <property type="evidence" value="ECO:0007669"/>
    <property type="project" value="TreeGrafter"/>
</dbReference>
<dbReference type="GO" id="GO:0006096">
    <property type="term" value="P:glycolytic process"/>
    <property type="evidence" value="ECO:0007669"/>
    <property type="project" value="InterPro"/>
</dbReference>
<gene>
    <name evidence="14" type="ORF">EDEG_00881</name>
</gene>
<keyword evidence="9" id="KW-0460">Magnesium</keyword>
<evidence type="ECO:0000256" key="3">
    <source>
        <dbReference type="ARBA" id="ARBA00008982"/>
    </source>
</evidence>
<name>J8ZZD1_EDHAE</name>
<reference evidence="15" key="2">
    <citation type="submission" date="2015-07" db="EMBL/GenBank/DDBJ databases">
        <title>Contrasting host-pathogen interactions and genome evolution in two generalist and specialist microsporidian pathogens of mosquitoes.</title>
        <authorList>
            <consortium name="The Broad Institute Genomics Platform"/>
            <consortium name="The Broad Institute Genome Sequencing Center for Infectious Disease"/>
            <person name="Cuomo C.A."/>
            <person name="Sanscrainte N.D."/>
            <person name="Goldberg J.M."/>
            <person name="Heiman D."/>
            <person name="Young S."/>
            <person name="Zeng Q."/>
            <person name="Becnel J.J."/>
            <person name="Birren B.W."/>
        </authorList>
    </citation>
    <scope>NUCLEOTIDE SEQUENCE [LARGE SCALE GENOMIC DNA]</scope>
    <source>
        <strain evidence="15">USNM 41457</strain>
    </source>
</reference>
<feature type="binding site" evidence="10">
    <location>
        <position position="114"/>
    </location>
    <ligand>
        <name>(2R)-3-phosphoglycerate</name>
        <dbReference type="ChEBI" id="CHEBI:58272"/>
    </ligand>
</feature>
<sequence>MKKKSIRDINLEGKRVFLRTDYNVPISNGTIEDDFRIISSYPTIDYLFANGVAQLIIGTHLGRPKGSYNSDYSLKPVYDYIKKDYLGKGVDLKFFNLYDLELKNHKFVMLENLRFYREEDDIESNKITEFKNFMVTVADILVVDAFGTIHRKSASLLKTGLPAYSGLLVEKELYIVNNIIYSDLNTKPIDLFFLGGKKISDKLKLLKNIISKCNKIYIFGAMASTFLKCFGKEIGESYYEEGCNEIIMEIFEISNKHNTKIILPTDFIVKIKNSEIYKNTKIINNDEMIVDIGSESINDIKTHISSSHDLIFLNGTPGIYEIKESCEGTKALILALAKSFKTHKVLVGGGDTSAALQLYSDRSCFYHVSTGGGSLIALLQGDKLPGVEILEHM</sequence>
<dbReference type="PANTHER" id="PTHR11406:SF23">
    <property type="entry name" value="PHOSPHOGLYCERATE KINASE 1, CHLOROPLASTIC-RELATED"/>
    <property type="match status" value="1"/>
</dbReference>
<dbReference type="GO" id="GO:0006094">
    <property type="term" value="P:gluconeogenesis"/>
    <property type="evidence" value="ECO:0007669"/>
    <property type="project" value="TreeGrafter"/>
</dbReference>
<dbReference type="InterPro" id="IPR015911">
    <property type="entry name" value="Phosphoglycerate_kinase_CS"/>
</dbReference>
<comment type="caution">
    <text evidence="14">The sequence shown here is derived from an EMBL/GenBank/DDBJ whole genome shotgun (WGS) entry which is preliminary data.</text>
</comment>
<feature type="binding site" evidence="10">
    <location>
        <begin position="60"/>
        <end position="63"/>
    </location>
    <ligand>
        <name>substrate</name>
    </ligand>
</feature>
<feature type="binding site" evidence="11">
    <location>
        <begin position="349"/>
        <end position="352"/>
    </location>
    <ligand>
        <name>ATP</name>
        <dbReference type="ChEBI" id="CHEBI:30616"/>
    </ligand>
</feature>
<keyword evidence="8 11" id="KW-0067">ATP-binding</keyword>
<evidence type="ECO:0000256" key="12">
    <source>
        <dbReference type="RuleBase" id="RU000532"/>
    </source>
</evidence>
<dbReference type="PANTHER" id="PTHR11406">
    <property type="entry name" value="PHOSPHOGLYCERATE KINASE"/>
    <property type="match status" value="1"/>
</dbReference>
<dbReference type="EC" id="2.7.2.3" evidence="4 12"/>
<dbReference type="VEuPathDB" id="MicrosporidiaDB:EDEG_00881"/>
<keyword evidence="15" id="KW-1185">Reference proteome</keyword>
<organism evidence="14 15">
    <name type="scientific">Edhazardia aedis (strain USNM 41457)</name>
    <name type="common">Microsporidian parasite</name>
    <dbReference type="NCBI Taxonomy" id="1003232"/>
    <lineage>
        <taxon>Eukaryota</taxon>
        <taxon>Fungi</taxon>
        <taxon>Fungi incertae sedis</taxon>
        <taxon>Microsporidia</taxon>
        <taxon>Edhazardia</taxon>
    </lineage>
</organism>